<name>A0A7M4EAY0_CROPO</name>
<comment type="caution">
    <text evidence="5">Lacks conserved residue(s) required for the propagation of feature annotation.</text>
</comment>
<keyword evidence="2" id="KW-0732">Signal</keyword>
<dbReference type="Proteomes" id="UP000594220">
    <property type="component" value="Unplaced"/>
</dbReference>
<dbReference type="InterPro" id="IPR001846">
    <property type="entry name" value="VWF_type-D"/>
</dbReference>
<dbReference type="CDD" id="cd00054">
    <property type="entry name" value="EGF_CA"/>
    <property type="match status" value="1"/>
</dbReference>
<dbReference type="InterPro" id="IPR013111">
    <property type="entry name" value="EGF_extracell"/>
</dbReference>
<accession>A0A7M4EAY0</accession>
<dbReference type="GO" id="GO:0005102">
    <property type="term" value="F:signaling receptor binding"/>
    <property type="evidence" value="ECO:0007669"/>
    <property type="project" value="TreeGrafter"/>
</dbReference>
<dbReference type="PROSITE" id="PS01187">
    <property type="entry name" value="EGF_CA"/>
    <property type="match status" value="1"/>
</dbReference>
<evidence type="ECO:0000256" key="5">
    <source>
        <dbReference type="PROSITE-ProRule" id="PRU00076"/>
    </source>
</evidence>
<dbReference type="InterPro" id="IPR001881">
    <property type="entry name" value="EGF-like_Ca-bd_dom"/>
</dbReference>
<dbReference type="SMART" id="SM00179">
    <property type="entry name" value="EGF_CA"/>
    <property type="match status" value="2"/>
</dbReference>
<evidence type="ECO:0008006" key="10">
    <source>
        <dbReference type="Google" id="ProtNLM"/>
    </source>
</evidence>
<dbReference type="AlphaFoldDB" id="A0A7M4EAY0"/>
<evidence type="ECO:0000313" key="8">
    <source>
        <dbReference type="Ensembl" id="ENSCPRP00005007065.1"/>
    </source>
</evidence>
<reference evidence="8" key="2">
    <citation type="submission" date="2025-09" db="UniProtKB">
        <authorList>
            <consortium name="Ensembl"/>
        </authorList>
    </citation>
    <scope>IDENTIFICATION</scope>
</reference>
<dbReference type="InterPro" id="IPR050969">
    <property type="entry name" value="Dev_Signal_Modulators"/>
</dbReference>
<dbReference type="GO" id="GO:0005576">
    <property type="term" value="C:extracellular region"/>
    <property type="evidence" value="ECO:0007669"/>
    <property type="project" value="TreeGrafter"/>
</dbReference>
<feature type="disulfide bond" evidence="5">
    <location>
        <begin position="844"/>
        <end position="854"/>
    </location>
</feature>
<evidence type="ECO:0000313" key="9">
    <source>
        <dbReference type="Proteomes" id="UP000594220"/>
    </source>
</evidence>
<feature type="domain" description="EGF-like" evidence="6">
    <location>
        <begin position="840"/>
        <end position="872"/>
    </location>
</feature>
<keyword evidence="1 5" id="KW-0245">EGF-like domain</keyword>
<evidence type="ECO:0000256" key="1">
    <source>
        <dbReference type="ARBA" id="ARBA00022536"/>
    </source>
</evidence>
<dbReference type="GO" id="GO:0009986">
    <property type="term" value="C:cell surface"/>
    <property type="evidence" value="ECO:0007669"/>
    <property type="project" value="TreeGrafter"/>
</dbReference>
<keyword evidence="3" id="KW-0175">Coiled coil</keyword>
<feature type="disulfide bond" evidence="5">
    <location>
        <begin position="635"/>
        <end position="644"/>
    </location>
</feature>
<organism evidence="8 9">
    <name type="scientific">Crocodylus porosus</name>
    <name type="common">Saltwater crocodile</name>
    <name type="synonym">Estuarine crocodile</name>
    <dbReference type="NCBI Taxonomy" id="8502"/>
    <lineage>
        <taxon>Eukaryota</taxon>
        <taxon>Metazoa</taxon>
        <taxon>Chordata</taxon>
        <taxon>Craniata</taxon>
        <taxon>Vertebrata</taxon>
        <taxon>Euteleostomi</taxon>
        <taxon>Archelosauria</taxon>
        <taxon>Archosauria</taxon>
        <taxon>Crocodylia</taxon>
        <taxon>Longirostres</taxon>
        <taxon>Crocodylidae</taxon>
        <taxon>Crocodylus</taxon>
    </lineage>
</organism>
<evidence type="ECO:0000256" key="4">
    <source>
        <dbReference type="ARBA" id="ARBA00023157"/>
    </source>
</evidence>
<dbReference type="PROSITE" id="PS00022">
    <property type="entry name" value="EGF_1"/>
    <property type="match status" value="2"/>
</dbReference>
<feature type="domain" description="EGF-like" evidence="6">
    <location>
        <begin position="647"/>
        <end position="682"/>
    </location>
</feature>
<dbReference type="PANTHER" id="PTHR14949">
    <property type="entry name" value="EGF-LIKE-DOMAIN, MULTIPLE 7, 8"/>
    <property type="match status" value="1"/>
</dbReference>
<dbReference type="FunFam" id="2.10.25.10:FF:000499">
    <property type="entry name" value="Predicted protein"/>
    <property type="match status" value="1"/>
</dbReference>
<dbReference type="Ensembl" id="ENSCPRT00005008277.1">
    <property type="protein sequence ID" value="ENSCPRP00005007065.1"/>
    <property type="gene ID" value="ENSCPRG00005005002.1"/>
</dbReference>
<dbReference type="InterPro" id="IPR018097">
    <property type="entry name" value="EGF_Ca-bd_CS"/>
</dbReference>
<dbReference type="PROSITE" id="PS51233">
    <property type="entry name" value="VWFD"/>
    <property type="match status" value="1"/>
</dbReference>
<feature type="disulfide bond" evidence="5">
    <location>
        <begin position="780"/>
        <end position="790"/>
    </location>
</feature>
<dbReference type="SUPFAM" id="SSF57196">
    <property type="entry name" value="EGF/Laminin"/>
    <property type="match status" value="3"/>
</dbReference>
<keyword evidence="4 5" id="KW-1015">Disulfide bond</keyword>
<dbReference type="SMART" id="SM00181">
    <property type="entry name" value="EGF"/>
    <property type="match status" value="6"/>
</dbReference>
<dbReference type="InterPro" id="IPR000152">
    <property type="entry name" value="EGF-type_Asp/Asn_hydroxyl_site"/>
</dbReference>
<dbReference type="Pfam" id="PF26129">
    <property type="entry name" value="Vwde"/>
    <property type="match status" value="1"/>
</dbReference>
<dbReference type="GO" id="GO:0005509">
    <property type="term" value="F:calcium ion binding"/>
    <property type="evidence" value="ECO:0007669"/>
    <property type="project" value="InterPro"/>
</dbReference>
<feature type="domain" description="VWFD" evidence="7">
    <location>
        <begin position="1"/>
        <end position="62"/>
    </location>
</feature>
<protein>
    <recommendedName>
        <fullName evidence="10">von Willebrand factor D and EGF domains</fullName>
    </recommendedName>
</protein>
<sequence length="876" mass="96740">MSLTVRAPSIDFNSTRGLCGIFDRNRHNDFHNASGSPLLSQQRNTPEEDFIEEWRMPPGKSLFDRTPAPSEVEKRKNYCRCQKASTAPLHLVNTPNTSQDSFPQSLRCHYDNVDYTSAIPYLDVTSEFVTHPEIESTFRSDGKVLAKFFDPRSLPTSVKKRDSPEGRLKQYAQKVSFKAPQINSCVNSTKPKEMLQRAKREEDYSEHSPFYPFQSPSQTDSESFAYFFPEDYFEGIQPKILAMWPTPSGLTSTKALEICQQVLANSTIGLVCNDLLGTQLDEAIDMCLLDLQLKDDLAWEGAMIAFLENECERKVLENRSKLLHAENGMPAVQEEILRALRCPSFCNGNGQCTEWGCQCFEDHISYDCSIAKNHALEITDLENRGLCDIRISDCSRIRVFGLGFRDSPRLHCEVTRLTVSSVHHGNTSKGNGCYSRTPETCWISFLCITNDGFQYSNSKVLTLYDAVCQVCEFHPTGLCKLKEDTCNIDGLCYGKGDSSPASPCLLCEPDISKFIWSINENNLPPVFQAPSSQLLTFIGENFVYQLIAADPEGSAVLFILEAGPQDATLSPAGLLIWKVDSEAKQTFVFAVSDECNAQSRYSVEVLVRPCSCMHGGTCVTNINFPPGLGEYLCVCPNGFDGELCQENINDCKSNPCGSGTCVDSVDSYSCKCPAGLEGNTLVGRDLSRSSSPTPCHGLIKSNNKRDMRNSSKFWAHNCIELCLINYTILKLCSFSHASAYLCLCVVLCDPPCDHGGTCVAKNTCSCGYGFVGPRCEIMVCNRHCHNGGKCVSPDECKCKNGWSSPSCETAMCIPVCLNGGSCVRPNLCVCPSGFYGPQCQTALCNPPCKNGGHCIRNNVCSCAKGYMGRRCQKSKL</sequence>
<dbReference type="InterPro" id="IPR000742">
    <property type="entry name" value="EGF"/>
</dbReference>
<dbReference type="PANTHER" id="PTHR14949:SF52">
    <property type="entry name" value="VON WILLEBRAND FACTOR D AND EGF DOMAIN-CONTAINING PROTEIN"/>
    <property type="match status" value="1"/>
</dbReference>
<dbReference type="PROSITE" id="PS50026">
    <property type="entry name" value="EGF_3"/>
    <property type="match status" value="4"/>
</dbReference>
<evidence type="ECO:0000259" key="7">
    <source>
        <dbReference type="PROSITE" id="PS51233"/>
    </source>
</evidence>
<dbReference type="FunFam" id="2.10.25.10:FF:000490">
    <property type="entry name" value="von Willebrand factor D and EGF domain-containing protein"/>
    <property type="match status" value="1"/>
</dbReference>
<feature type="domain" description="EGF-like" evidence="6">
    <location>
        <begin position="606"/>
        <end position="645"/>
    </location>
</feature>
<dbReference type="Pfam" id="PF07974">
    <property type="entry name" value="EGF_2"/>
    <property type="match status" value="1"/>
</dbReference>
<dbReference type="Gene3D" id="2.10.25.10">
    <property type="entry name" value="Laminin"/>
    <property type="match status" value="5"/>
</dbReference>
<keyword evidence="9" id="KW-1185">Reference proteome</keyword>
<dbReference type="InterPro" id="IPR058727">
    <property type="entry name" value="Helical_Vwde"/>
</dbReference>
<evidence type="ECO:0000259" key="6">
    <source>
        <dbReference type="PROSITE" id="PS50026"/>
    </source>
</evidence>
<feature type="domain" description="EGF-like" evidence="6">
    <location>
        <begin position="776"/>
        <end position="808"/>
    </location>
</feature>
<feature type="disulfide bond" evidence="5">
    <location>
        <begin position="651"/>
        <end position="661"/>
    </location>
</feature>
<dbReference type="PROSITE" id="PS01186">
    <property type="entry name" value="EGF_2"/>
    <property type="match status" value="2"/>
</dbReference>
<reference evidence="8" key="1">
    <citation type="submission" date="2025-08" db="UniProtKB">
        <authorList>
            <consortium name="Ensembl"/>
        </authorList>
    </citation>
    <scope>IDENTIFICATION</scope>
</reference>
<feature type="disulfide bond" evidence="5">
    <location>
        <begin position="862"/>
        <end position="871"/>
    </location>
</feature>
<feature type="disulfide bond" evidence="5">
    <location>
        <begin position="798"/>
        <end position="807"/>
    </location>
</feature>
<dbReference type="GeneTree" id="ENSGT00940000166779"/>
<evidence type="ECO:0000256" key="2">
    <source>
        <dbReference type="ARBA" id="ARBA00022729"/>
    </source>
</evidence>
<proteinExistence type="predicted"/>
<dbReference type="Pfam" id="PF00008">
    <property type="entry name" value="EGF"/>
    <property type="match status" value="2"/>
</dbReference>
<dbReference type="PROSITE" id="PS00010">
    <property type="entry name" value="ASX_HYDROXYL"/>
    <property type="match status" value="1"/>
</dbReference>
<evidence type="ECO:0000256" key="3">
    <source>
        <dbReference type="ARBA" id="ARBA00023054"/>
    </source>
</evidence>